<evidence type="ECO:0000256" key="1">
    <source>
        <dbReference type="SAM" id="MobiDB-lite"/>
    </source>
</evidence>
<accession>A0ABP9IAE0</accession>
<name>A0ABP9IAE0_9ACTN</name>
<organism evidence="2 3">
    <name type="scientific">Yinghuangia aomiensis</name>
    <dbReference type="NCBI Taxonomy" id="676205"/>
    <lineage>
        <taxon>Bacteria</taxon>
        <taxon>Bacillati</taxon>
        <taxon>Actinomycetota</taxon>
        <taxon>Actinomycetes</taxon>
        <taxon>Kitasatosporales</taxon>
        <taxon>Streptomycetaceae</taxon>
        <taxon>Yinghuangia</taxon>
    </lineage>
</organism>
<dbReference type="Proteomes" id="UP001500466">
    <property type="component" value="Unassembled WGS sequence"/>
</dbReference>
<evidence type="ECO:0000313" key="3">
    <source>
        <dbReference type="Proteomes" id="UP001500466"/>
    </source>
</evidence>
<feature type="region of interest" description="Disordered" evidence="1">
    <location>
        <begin position="75"/>
        <end position="107"/>
    </location>
</feature>
<reference evidence="3" key="1">
    <citation type="journal article" date="2019" name="Int. J. Syst. Evol. Microbiol.">
        <title>The Global Catalogue of Microorganisms (GCM) 10K type strain sequencing project: providing services to taxonomists for standard genome sequencing and annotation.</title>
        <authorList>
            <consortium name="The Broad Institute Genomics Platform"/>
            <consortium name="The Broad Institute Genome Sequencing Center for Infectious Disease"/>
            <person name="Wu L."/>
            <person name="Ma J."/>
        </authorList>
    </citation>
    <scope>NUCLEOTIDE SEQUENCE [LARGE SCALE GENOMIC DNA]</scope>
    <source>
        <strain evidence="3">JCM 17986</strain>
    </source>
</reference>
<gene>
    <name evidence="2" type="ORF">GCM10023205_75540</name>
</gene>
<keyword evidence="3" id="KW-1185">Reference proteome</keyword>
<protein>
    <submittedName>
        <fullName evidence="2">Uncharacterized protein</fullName>
    </submittedName>
</protein>
<feature type="region of interest" description="Disordered" evidence="1">
    <location>
        <begin position="1"/>
        <end position="24"/>
    </location>
</feature>
<evidence type="ECO:0000313" key="2">
    <source>
        <dbReference type="EMBL" id="GAA4992049.1"/>
    </source>
</evidence>
<comment type="caution">
    <text evidence="2">The sequence shown here is derived from an EMBL/GenBank/DDBJ whole genome shotgun (WGS) entry which is preliminary data.</text>
</comment>
<proteinExistence type="predicted"/>
<sequence length="107" mass="11374">MPQLDDEFVSEAVPQQGQISQRGPAIRTLQLTPHVDSGHYTTSHALSLPGPIRVSAALKGPPSSHLWSDEARVRVPSPTPATAGSLRHPPPCPPTSPRSHTIPNHCG</sequence>
<dbReference type="EMBL" id="BAABHS010000046">
    <property type="protein sequence ID" value="GAA4992049.1"/>
    <property type="molecule type" value="Genomic_DNA"/>
</dbReference>